<dbReference type="EMBL" id="BLXT01007956">
    <property type="protein sequence ID" value="GFO44557.1"/>
    <property type="molecule type" value="Genomic_DNA"/>
</dbReference>
<feature type="compositionally biased region" description="Low complexity" evidence="1">
    <location>
        <begin position="27"/>
        <end position="94"/>
    </location>
</feature>
<keyword evidence="3" id="KW-1185">Reference proteome</keyword>
<evidence type="ECO:0000313" key="3">
    <source>
        <dbReference type="Proteomes" id="UP000735302"/>
    </source>
</evidence>
<gene>
    <name evidence="2" type="ORF">PoB_007106200</name>
</gene>
<dbReference type="Proteomes" id="UP000735302">
    <property type="component" value="Unassembled WGS sequence"/>
</dbReference>
<name>A0AAV4DKI8_9GAST</name>
<evidence type="ECO:0000256" key="1">
    <source>
        <dbReference type="SAM" id="MobiDB-lite"/>
    </source>
</evidence>
<accession>A0AAV4DKI8</accession>
<sequence>MPLSMAVPTEFYGDFDGKINKAVAKRNNGSSNTSSSSEANSNNTNSISEANSNNNSSNSEANSNNTSSNSEANSNNNSSNSEANSNNNSNSNSTRAIAASGLTRTGPETFRGFPSRVHLSPVVPTLKGAESLKPLKQ</sequence>
<dbReference type="AlphaFoldDB" id="A0AAV4DKI8"/>
<reference evidence="2 3" key="1">
    <citation type="journal article" date="2021" name="Elife">
        <title>Chloroplast acquisition without the gene transfer in kleptoplastic sea slugs, Plakobranchus ocellatus.</title>
        <authorList>
            <person name="Maeda T."/>
            <person name="Takahashi S."/>
            <person name="Yoshida T."/>
            <person name="Shimamura S."/>
            <person name="Takaki Y."/>
            <person name="Nagai Y."/>
            <person name="Toyoda A."/>
            <person name="Suzuki Y."/>
            <person name="Arimoto A."/>
            <person name="Ishii H."/>
            <person name="Satoh N."/>
            <person name="Nishiyama T."/>
            <person name="Hasebe M."/>
            <person name="Maruyama T."/>
            <person name="Minagawa J."/>
            <person name="Obokata J."/>
            <person name="Shigenobu S."/>
        </authorList>
    </citation>
    <scope>NUCLEOTIDE SEQUENCE [LARGE SCALE GENOMIC DNA]</scope>
</reference>
<comment type="caution">
    <text evidence="2">The sequence shown here is derived from an EMBL/GenBank/DDBJ whole genome shotgun (WGS) entry which is preliminary data.</text>
</comment>
<protein>
    <submittedName>
        <fullName evidence="2">Uncharacterized protein</fullName>
    </submittedName>
</protein>
<feature type="region of interest" description="Disordered" evidence="1">
    <location>
        <begin position="23"/>
        <end position="115"/>
    </location>
</feature>
<organism evidence="2 3">
    <name type="scientific">Plakobranchus ocellatus</name>
    <dbReference type="NCBI Taxonomy" id="259542"/>
    <lineage>
        <taxon>Eukaryota</taxon>
        <taxon>Metazoa</taxon>
        <taxon>Spiralia</taxon>
        <taxon>Lophotrochozoa</taxon>
        <taxon>Mollusca</taxon>
        <taxon>Gastropoda</taxon>
        <taxon>Heterobranchia</taxon>
        <taxon>Euthyneura</taxon>
        <taxon>Panpulmonata</taxon>
        <taxon>Sacoglossa</taxon>
        <taxon>Placobranchoidea</taxon>
        <taxon>Plakobranchidae</taxon>
        <taxon>Plakobranchus</taxon>
    </lineage>
</organism>
<proteinExistence type="predicted"/>
<evidence type="ECO:0000313" key="2">
    <source>
        <dbReference type="EMBL" id="GFO44557.1"/>
    </source>
</evidence>